<evidence type="ECO:0000313" key="1">
    <source>
        <dbReference type="EMBL" id="KAL2842050.1"/>
    </source>
</evidence>
<comment type="caution">
    <text evidence="1">The sequence shown here is derived from an EMBL/GenBank/DDBJ whole genome shotgun (WGS) entry which is preliminary data.</text>
</comment>
<name>A0ABR4JPT3_9EURO</name>
<protein>
    <submittedName>
        <fullName evidence="1">Uncharacterized protein</fullName>
    </submittedName>
</protein>
<sequence length="140" mass="15709">MAALSAEIRPAAASRQCLIRDDAPRFEPFFCEYLSRFQHIPIYCPGTKSMLLVLNDGRSVASRPKVTRLAGSALCPSDCKPLVRCSMRNIRTLHMSRTRRTFTHWEELARITIVIVCLPAGRYGTIAASACASQMMEKFQ</sequence>
<proteinExistence type="predicted"/>
<reference evidence="1 2" key="1">
    <citation type="submission" date="2024-07" db="EMBL/GenBank/DDBJ databases">
        <title>Section-level genome sequencing and comparative genomics of Aspergillus sections Usti and Cavernicolus.</title>
        <authorList>
            <consortium name="Lawrence Berkeley National Laboratory"/>
            <person name="Nybo J.L."/>
            <person name="Vesth T.C."/>
            <person name="Theobald S."/>
            <person name="Frisvad J.C."/>
            <person name="Larsen T.O."/>
            <person name="Kjaerboelling I."/>
            <person name="Rothschild-Mancinelli K."/>
            <person name="Lyhne E.K."/>
            <person name="Kogle M.E."/>
            <person name="Barry K."/>
            <person name="Clum A."/>
            <person name="Na H."/>
            <person name="Ledsgaard L."/>
            <person name="Lin J."/>
            <person name="Lipzen A."/>
            <person name="Kuo A."/>
            <person name="Riley R."/>
            <person name="Mondo S."/>
            <person name="Labutti K."/>
            <person name="Haridas S."/>
            <person name="Pangalinan J."/>
            <person name="Salamov A.A."/>
            <person name="Simmons B.A."/>
            <person name="Magnuson J.K."/>
            <person name="Chen J."/>
            <person name="Drula E."/>
            <person name="Henrissat B."/>
            <person name="Wiebenga A."/>
            <person name="Lubbers R.J."/>
            <person name="Gomes A.C."/>
            <person name="Makela M.R."/>
            <person name="Stajich J."/>
            <person name="Grigoriev I.V."/>
            <person name="Mortensen U.H."/>
            <person name="De Vries R.P."/>
            <person name="Baker S.E."/>
            <person name="Andersen M.R."/>
        </authorList>
    </citation>
    <scope>NUCLEOTIDE SEQUENCE [LARGE SCALE GENOMIC DNA]</scope>
    <source>
        <strain evidence="1 2">CBS 123904</strain>
    </source>
</reference>
<accession>A0ABR4JPT3</accession>
<evidence type="ECO:0000313" key="2">
    <source>
        <dbReference type="Proteomes" id="UP001610446"/>
    </source>
</evidence>
<organism evidence="1 2">
    <name type="scientific">Aspergillus pseudoustus</name>
    <dbReference type="NCBI Taxonomy" id="1810923"/>
    <lineage>
        <taxon>Eukaryota</taxon>
        <taxon>Fungi</taxon>
        <taxon>Dikarya</taxon>
        <taxon>Ascomycota</taxon>
        <taxon>Pezizomycotina</taxon>
        <taxon>Eurotiomycetes</taxon>
        <taxon>Eurotiomycetidae</taxon>
        <taxon>Eurotiales</taxon>
        <taxon>Aspergillaceae</taxon>
        <taxon>Aspergillus</taxon>
        <taxon>Aspergillus subgen. Nidulantes</taxon>
    </lineage>
</organism>
<dbReference type="EMBL" id="JBFXLU010000103">
    <property type="protein sequence ID" value="KAL2842050.1"/>
    <property type="molecule type" value="Genomic_DNA"/>
</dbReference>
<dbReference type="Proteomes" id="UP001610446">
    <property type="component" value="Unassembled WGS sequence"/>
</dbReference>
<keyword evidence="2" id="KW-1185">Reference proteome</keyword>
<gene>
    <name evidence="1" type="ORF">BJY01DRAFT_216970</name>
</gene>